<dbReference type="EMBL" id="CAKKLH010000201">
    <property type="protein sequence ID" value="CAH0105919.1"/>
    <property type="molecule type" value="Genomic_DNA"/>
</dbReference>
<dbReference type="PANTHER" id="PTHR12640">
    <property type="entry name" value="RIBOPHORIN II"/>
    <property type="match status" value="1"/>
</dbReference>
<evidence type="ECO:0000256" key="11">
    <source>
        <dbReference type="ARBA" id="ARBA00046750"/>
    </source>
</evidence>
<dbReference type="InterPro" id="IPR055375">
    <property type="entry name" value="Ribophorin_II_2nd"/>
</dbReference>
<gene>
    <name evidence="17" type="ORF">DGAL_LOCUS8992</name>
</gene>
<accession>A0A8J2RJF9</accession>
<feature type="domain" description="Ribophorin II second" evidence="15">
    <location>
        <begin position="296"/>
        <end position="397"/>
    </location>
</feature>
<dbReference type="Pfam" id="PF23860">
    <property type="entry name" value="Ribophorin_II_3rd"/>
    <property type="match status" value="1"/>
</dbReference>
<evidence type="ECO:0000256" key="9">
    <source>
        <dbReference type="ARBA" id="ARBA00022989"/>
    </source>
</evidence>
<proteinExistence type="inferred from homology"/>
<dbReference type="Pfam" id="PF23861">
    <property type="entry name" value="Ribophorin_II_2nd"/>
    <property type="match status" value="1"/>
</dbReference>
<dbReference type="PANTHER" id="PTHR12640:SF0">
    <property type="entry name" value="DOLICHYL-DIPHOSPHOOLIGOSACCHARIDE--PROTEIN GLYCOSYLTRANSFERASE SUBUNIT 2"/>
    <property type="match status" value="1"/>
</dbReference>
<feature type="transmembrane region" description="Helical" evidence="12">
    <location>
        <begin position="34"/>
        <end position="55"/>
    </location>
</feature>
<feature type="domain" description="Ribophorin II C-terminal" evidence="16">
    <location>
        <begin position="560"/>
        <end position="658"/>
    </location>
</feature>
<feature type="transmembrane region" description="Helical" evidence="12">
    <location>
        <begin position="575"/>
        <end position="595"/>
    </location>
</feature>
<evidence type="ECO:0000256" key="2">
    <source>
        <dbReference type="ARBA" id="ARBA00004477"/>
    </source>
</evidence>
<evidence type="ECO:0000256" key="8">
    <source>
        <dbReference type="ARBA" id="ARBA00022824"/>
    </source>
</evidence>
<dbReference type="OrthoDB" id="432292at2759"/>
<comment type="subunit">
    <text evidence="11">Component of the oligosaccharyltransferase (OST) complex. OST exists in two different complex forms which contain common core subunits RPN1, RPN2, OST48, OST4, DAD1 and TMEM258, either STT3A or STT3B as catalytic subunits, and form-specific accessory subunits. STT3A complex assembly occurs through the formation of 3 subcomplexes. Subcomplex 1 contains RPN1 and TMEM258, subcomplex 2 contains the STT3A-specific subunits STT3A, DC2/OSTC, and KCP2 as well as the core subunit OST4, and subcomplex 3 contains RPN2, DAD1, and OST48. The STT3A complex can form stable complexes with the Sec61 complex or with both the Sec61 and TRAP complexes. Interacts with DDI2. Interacts with TMEM35A/NACHO.</text>
</comment>
<dbReference type="GO" id="GO:0006487">
    <property type="term" value="P:protein N-linked glycosylation"/>
    <property type="evidence" value="ECO:0007669"/>
    <property type="project" value="UniProtKB-UniRule"/>
</dbReference>
<keyword evidence="8 12" id="KW-0256">Endoplasmic reticulum</keyword>
<dbReference type="InterPro" id="IPR055373">
    <property type="entry name" value="Ribophorin_II_N"/>
</dbReference>
<evidence type="ECO:0000313" key="17">
    <source>
        <dbReference type="EMBL" id="CAH0105919.1"/>
    </source>
</evidence>
<organism evidence="17 18">
    <name type="scientific">Daphnia galeata</name>
    <dbReference type="NCBI Taxonomy" id="27404"/>
    <lineage>
        <taxon>Eukaryota</taxon>
        <taxon>Metazoa</taxon>
        <taxon>Ecdysozoa</taxon>
        <taxon>Arthropoda</taxon>
        <taxon>Crustacea</taxon>
        <taxon>Branchiopoda</taxon>
        <taxon>Diplostraca</taxon>
        <taxon>Cladocera</taxon>
        <taxon>Anomopoda</taxon>
        <taxon>Daphniidae</taxon>
        <taxon>Daphnia</taxon>
    </lineage>
</organism>
<protein>
    <recommendedName>
        <fullName evidence="5 12">Dolichyl-diphosphooligosaccharide--protein glycosyltransferase subunit 2</fullName>
    </recommendedName>
    <alternativeName>
        <fullName evidence="12">Ribophorin-2</fullName>
    </alternativeName>
</protein>
<evidence type="ECO:0000256" key="10">
    <source>
        <dbReference type="ARBA" id="ARBA00023136"/>
    </source>
</evidence>
<evidence type="ECO:0000256" key="6">
    <source>
        <dbReference type="ARBA" id="ARBA00022692"/>
    </source>
</evidence>
<dbReference type="InterPro" id="IPR055374">
    <property type="entry name" value="Ribophorin_II_3rd"/>
</dbReference>
<evidence type="ECO:0000256" key="4">
    <source>
        <dbReference type="ARBA" id="ARBA00009038"/>
    </source>
</evidence>
<evidence type="ECO:0000256" key="5">
    <source>
        <dbReference type="ARBA" id="ARBA00017612"/>
    </source>
</evidence>
<keyword evidence="6 12" id="KW-0812">Transmembrane</keyword>
<comment type="caution">
    <text evidence="17">The sequence shown here is derived from an EMBL/GenBank/DDBJ whole genome shotgun (WGS) entry which is preliminary data.</text>
</comment>
<evidence type="ECO:0000256" key="1">
    <source>
        <dbReference type="ARBA" id="ARBA00002791"/>
    </source>
</evidence>
<evidence type="ECO:0000256" key="3">
    <source>
        <dbReference type="ARBA" id="ARBA00004922"/>
    </source>
</evidence>
<reference evidence="17" key="1">
    <citation type="submission" date="2021-11" db="EMBL/GenBank/DDBJ databases">
        <authorList>
            <person name="Schell T."/>
        </authorList>
    </citation>
    <scope>NUCLEOTIDE SEQUENCE</scope>
    <source>
        <strain evidence="17">M5</strain>
    </source>
</reference>
<comment type="function">
    <text evidence="1 12">Subunit of the oligosaccharyl transferase (OST) complex that catalyzes the initial transfer of a defined glycan (Glc(3)Man(9)GlcNAc(2) in eukaryotes) from the lipid carrier dolichol-pyrophosphate to an asparagine residue within an Asn-X-Ser/Thr consensus motif in nascent polypeptide chains, the first step in protein N-glycosylation. N-glycosylation occurs cotranslationally and the complex associates with the Sec61 complex at the channel-forming translocon complex that mediates protein translocation across the endoplasmic reticulum (ER). All subunits are required for a maximal enzyme activity.</text>
</comment>
<keyword evidence="10 12" id="KW-0472">Membrane</keyword>
<name>A0A8J2RJF9_9CRUS</name>
<evidence type="ECO:0000256" key="7">
    <source>
        <dbReference type="ARBA" id="ARBA00022729"/>
    </source>
</evidence>
<sequence length="665" mass="72309">MLRIGWKNYCKVVTLLSRSYTGLPACLSSIKMRVTVITFNVLLLCASSLGITSFLNTNDQSRLKDVLISGLNSDDAGPLDYAIRGLVLLDADISNKDNLCKKLNAKLESQNTETLFHVGKASSVLSCSLQLSSTQKEKLEATITASSGVSELFFATGALSSFGVSLDAPKVLKALNAALKKDDSISNLGYAFQIASILDGDVSSIFGRIEDAVVQADQVDGKMLQFEGGLSVTALVISGAYRLANTVVQAPSISKEQANKFAEYFVSRKSVQTVKGIYYLLEVTSVLSDNAFHIPVAITLASKAAVSKSEPKFQVRVSNILGKSLGSLNVIADSATRTIDDAVVLSQKQLTPKDGMFELDLMSSNPGKGVYRVALSASAVDESRLVGNVGALVEVKVLTKIAIEETEIGTADSDQSTAAKLKKITYPQKLDGSLEADSHQKLILKFLLRDTLTKELVTVHQAFIRLTHRESQQEIFFVAEPDVNDAYKFDLDLATKAKDFLYLSGHYSMDLIVGDAVIENPSVWQVAELKLSFAAPSAGQPKTSKASEMYRVKPEIKHMFREPEKRPPGIVSNTFTLLVILPLVIFIVMVSRLGINFSSLSFSLSALGFHLSIGGIFVLFVSFWLCLNMFQTLKWLAILALPAFVSGNYMLTQIAAKRKNTTKQN</sequence>
<evidence type="ECO:0000259" key="16">
    <source>
        <dbReference type="Pfam" id="PF25147"/>
    </source>
</evidence>
<dbReference type="InterPro" id="IPR008814">
    <property type="entry name" value="Swp1"/>
</dbReference>
<comment type="similarity">
    <text evidence="4 12">Belongs to the SWP1 family.</text>
</comment>
<keyword evidence="18" id="KW-1185">Reference proteome</keyword>
<keyword evidence="7" id="KW-0732">Signal</keyword>
<dbReference type="GO" id="GO:0008250">
    <property type="term" value="C:oligosaccharyltransferase complex"/>
    <property type="evidence" value="ECO:0007669"/>
    <property type="project" value="UniProtKB-UniRule"/>
</dbReference>
<feature type="domain" description="Ribophorin II third" evidence="14">
    <location>
        <begin position="405"/>
        <end position="531"/>
    </location>
</feature>
<feature type="domain" description="Ribophorin II N-terminal" evidence="13">
    <location>
        <begin position="55"/>
        <end position="288"/>
    </location>
</feature>
<dbReference type="Proteomes" id="UP000789390">
    <property type="component" value="Unassembled WGS sequence"/>
</dbReference>
<evidence type="ECO:0000259" key="15">
    <source>
        <dbReference type="Pfam" id="PF23861"/>
    </source>
</evidence>
<feature type="transmembrane region" description="Helical" evidence="12">
    <location>
        <begin position="607"/>
        <end position="630"/>
    </location>
</feature>
<dbReference type="Pfam" id="PF05817">
    <property type="entry name" value="Ribophorin_II"/>
    <property type="match status" value="1"/>
</dbReference>
<dbReference type="AlphaFoldDB" id="A0A8J2RJF9"/>
<evidence type="ECO:0000313" key="18">
    <source>
        <dbReference type="Proteomes" id="UP000789390"/>
    </source>
</evidence>
<dbReference type="Pfam" id="PF25147">
    <property type="entry name" value="Ribophorin_II_C"/>
    <property type="match status" value="1"/>
</dbReference>
<comment type="subcellular location">
    <subcellularLocation>
        <location evidence="2 12">Endoplasmic reticulum membrane</location>
        <topology evidence="2 12">Multi-pass membrane protein</topology>
    </subcellularLocation>
</comment>
<keyword evidence="9 12" id="KW-1133">Transmembrane helix</keyword>
<evidence type="ECO:0000256" key="12">
    <source>
        <dbReference type="RuleBase" id="RU366029"/>
    </source>
</evidence>
<comment type="caution">
    <text evidence="12">Lacks conserved residue(s) required for the propagation of feature annotation.</text>
</comment>
<evidence type="ECO:0000259" key="14">
    <source>
        <dbReference type="Pfam" id="PF23860"/>
    </source>
</evidence>
<dbReference type="UniPathway" id="UPA00378"/>
<comment type="pathway">
    <text evidence="3 12">Protein modification; protein glycosylation.</text>
</comment>
<dbReference type="InterPro" id="IPR056790">
    <property type="entry name" value="Ribophorin_II_C"/>
</dbReference>
<feature type="transmembrane region" description="Helical" evidence="12">
    <location>
        <begin position="636"/>
        <end position="656"/>
    </location>
</feature>
<evidence type="ECO:0000259" key="13">
    <source>
        <dbReference type="Pfam" id="PF05817"/>
    </source>
</evidence>